<gene>
    <name evidence="1" type="ORF">RHMOL_Rhmol04G0216100</name>
</gene>
<protein>
    <submittedName>
        <fullName evidence="1">Uncharacterized protein</fullName>
    </submittedName>
</protein>
<organism evidence="1 2">
    <name type="scientific">Rhododendron molle</name>
    <name type="common">Chinese azalea</name>
    <name type="synonym">Azalea mollis</name>
    <dbReference type="NCBI Taxonomy" id="49168"/>
    <lineage>
        <taxon>Eukaryota</taxon>
        <taxon>Viridiplantae</taxon>
        <taxon>Streptophyta</taxon>
        <taxon>Embryophyta</taxon>
        <taxon>Tracheophyta</taxon>
        <taxon>Spermatophyta</taxon>
        <taxon>Magnoliopsida</taxon>
        <taxon>eudicotyledons</taxon>
        <taxon>Gunneridae</taxon>
        <taxon>Pentapetalae</taxon>
        <taxon>asterids</taxon>
        <taxon>Ericales</taxon>
        <taxon>Ericaceae</taxon>
        <taxon>Ericoideae</taxon>
        <taxon>Rhodoreae</taxon>
        <taxon>Rhododendron</taxon>
    </lineage>
</organism>
<dbReference type="Proteomes" id="UP001062846">
    <property type="component" value="Chromosome 4"/>
</dbReference>
<comment type="caution">
    <text evidence="1">The sequence shown here is derived from an EMBL/GenBank/DDBJ whole genome shotgun (WGS) entry which is preliminary data.</text>
</comment>
<proteinExistence type="predicted"/>
<evidence type="ECO:0000313" key="2">
    <source>
        <dbReference type="Proteomes" id="UP001062846"/>
    </source>
</evidence>
<sequence length="116" mass="13042">MAVEKNVDTLLAQICRDAPTLLGYVPSYKGKLKRKDKEGEPSKKAGSKEGGQQKGKGEQLKLTKKGKEPRVKFPSFRKPAEFWFQESQQTVLLGINIPLQSLVPKFVEKMGRRNVV</sequence>
<reference evidence="1" key="1">
    <citation type="submission" date="2022-02" db="EMBL/GenBank/DDBJ databases">
        <title>Plant Genome Project.</title>
        <authorList>
            <person name="Zhang R.-G."/>
        </authorList>
    </citation>
    <scope>NUCLEOTIDE SEQUENCE</scope>
    <source>
        <strain evidence="1">AT1</strain>
    </source>
</reference>
<evidence type="ECO:0000313" key="1">
    <source>
        <dbReference type="EMBL" id="KAI8559947.1"/>
    </source>
</evidence>
<dbReference type="EMBL" id="CM046391">
    <property type="protein sequence ID" value="KAI8559947.1"/>
    <property type="molecule type" value="Genomic_DNA"/>
</dbReference>
<keyword evidence="2" id="KW-1185">Reference proteome</keyword>
<name>A0ACC0P5G0_RHOML</name>
<accession>A0ACC0P5G0</accession>